<name>G7UVJ6_PSEUP</name>
<dbReference type="EC" id="3.2.1.4" evidence="3"/>
<dbReference type="OrthoDB" id="6769681at2"/>
<feature type="chain" id="PRO_5003504426" description="Endoglucanase" evidence="14">
    <location>
        <begin position="27"/>
        <end position="357"/>
    </location>
</feature>
<dbReference type="EMBL" id="CP003093">
    <property type="protein sequence ID" value="AER55113.1"/>
    <property type="molecule type" value="Genomic_DNA"/>
</dbReference>
<dbReference type="PANTHER" id="PTHR34142">
    <property type="entry name" value="ENDO-BETA-1,4-GLUCANASE A"/>
    <property type="match status" value="1"/>
</dbReference>
<dbReference type="Proteomes" id="UP000005870">
    <property type="component" value="Chromosome"/>
</dbReference>
<evidence type="ECO:0000313" key="16">
    <source>
        <dbReference type="EMBL" id="AER55113.1"/>
    </source>
</evidence>
<dbReference type="KEGG" id="psd:DSC_02300"/>
<comment type="similarity">
    <text evidence="2 13">Belongs to the glycosyl hydrolase 5 (cellulase A) family.</text>
</comment>
<protein>
    <recommendedName>
        <fullName evidence="10">Endoglucanase</fullName>
        <ecNumber evidence="3">3.2.1.4</ecNumber>
    </recommendedName>
    <alternativeName>
        <fullName evidence="11">Cellulase</fullName>
    </alternativeName>
    <alternativeName>
        <fullName evidence="12">Endo-1,4-beta-glucanase</fullName>
    </alternativeName>
</protein>
<dbReference type="InterPro" id="IPR018087">
    <property type="entry name" value="Glyco_hydro_5_CS"/>
</dbReference>
<dbReference type="GO" id="GO:0008810">
    <property type="term" value="F:cellulase activity"/>
    <property type="evidence" value="ECO:0007669"/>
    <property type="project" value="UniProtKB-EC"/>
</dbReference>
<dbReference type="HOGENOM" id="CLU_029718_0_0_6"/>
<evidence type="ECO:0000256" key="4">
    <source>
        <dbReference type="ARBA" id="ARBA00022729"/>
    </source>
</evidence>
<dbReference type="AlphaFoldDB" id="G7UVJ6"/>
<evidence type="ECO:0000256" key="5">
    <source>
        <dbReference type="ARBA" id="ARBA00022801"/>
    </source>
</evidence>
<dbReference type="PANTHER" id="PTHR34142:SF1">
    <property type="entry name" value="GLYCOSIDE HYDROLASE FAMILY 5 DOMAIN-CONTAINING PROTEIN"/>
    <property type="match status" value="1"/>
</dbReference>
<dbReference type="STRING" id="1045855.DSC_02300"/>
<feature type="domain" description="Glycoside hydrolase family 5" evidence="15">
    <location>
        <begin position="38"/>
        <end position="315"/>
    </location>
</feature>
<evidence type="ECO:0000256" key="8">
    <source>
        <dbReference type="ARBA" id="ARBA00023295"/>
    </source>
</evidence>
<evidence type="ECO:0000256" key="7">
    <source>
        <dbReference type="ARBA" id="ARBA00023277"/>
    </source>
</evidence>
<dbReference type="FunFam" id="3.20.20.80:FF:000124">
    <property type="entry name" value="Exported cellulase"/>
    <property type="match status" value="1"/>
</dbReference>
<evidence type="ECO:0000256" key="12">
    <source>
        <dbReference type="ARBA" id="ARBA00079594"/>
    </source>
</evidence>
<keyword evidence="6" id="KW-0136">Cellulose degradation</keyword>
<dbReference type="Gene3D" id="3.20.20.80">
    <property type="entry name" value="Glycosidases"/>
    <property type="match status" value="1"/>
</dbReference>
<evidence type="ECO:0000256" key="13">
    <source>
        <dbReference type="RuleBase" id="RU361153"/>
    </source>
</evidence>
<evidence type="ECO:0000256" key="11">
    <source>
        <dbReference type="ARBA" id="ARBA00077338"/>
    </source>
</evidence>
<dbReference type="InterPro" id="IPR001547">
    <property type="entry name" value="Glyco_hydro_5"/>
</dbReference>
<reference evidence="16 17" key="1">
    <citation type="journal article" date="2012" name="J. Bacteriol.">
        <title>Complete Genome Sequence of the BTEX-Degrading Bacterium Pseudoxanthomonas spadix BD-a59.</title>
        <authorList>
            <person name="Lee S.H."/>
            <person name="Jin H.M."/>
            <person name="Lee H.J."/>
            <person name="Kim J.M."/>
            <person name="Jeon C.O."/>
        </authorList>
    </citation>
    <scope>NUCLEOTIDE SEQUENCE [LARGE SCALE GENOMIC DNA]</scope>
    <source>
        <strain evidence="16 17">BD-a59</strain>
    </source>
</reference>
<accession>G7UVJ6</accession>
<sequence length="357" mass="39502">MRTHLCRTLSLALATLLLATPLAASAQQRVLQYAGVNLAGAEFKASQKPGTLFKDYTYPSEKDFDYFASKGMNVVRLPFLWERLQPQPRGEFDAIQLKLLQKTVENASRRGITVLLDVHNYADYNGAQIGSEAVPVAVFTDLWARLAREPAFANNKQVMFGLMNEPHDMGATEWARIAQAGIDAIRAAGAQNLILVPGTAWSGAHSWGSRVAGRGTSNGDALAKLKDPANRLVFEAHQYLDKDSSGTKPECGDDQNIGVRRLEVFTRWLRENGKTGFLGEFGASPDPACLAALDRMLAYIQDNGDVWRGWSYWAAGGWWPPSYMFNVQPDKEGNDKPQMAVLSRYARQITQSNKHAH</sequence>
<dbReference type="GO" id="GO:0030245">
    <property type="term" value="P:cellulose catabolic process"/>
    <property type="evidence" value="ECO:0007669"/>
    <property type="project" value="UniProtKB-KW"/>
</dbReference>
<evidence type="ECO:0000313" key="17">
    <source>
        <dbReference type="Proteomes" id="UP000005870"/>
    </source>
</evidence>
<keyword evidence="4 14" id="KW-0732">Signal</keyword>
<proteinExistence type="inferred from homology"/>
<evidence type="ECO:0000256" key="9">
    <source>
        <dbReference type="ARBA" id="ARBA00023326"/>
    </source>
</evidence>
<keyword evidence="7" id="KW-0119">Carbohydrate metabolism</keyword>
<evidence type="ECO:0000256" key="3">
    <source>
        <dbReference type="ARBA" id="ARBA00012601"/>
    </source>
</evidence>
<keyword evidence="9" id="KW-0624">Polysaccharide degradation</keyword>
<keyword evidence="17" id="KW-1185">Reference proteome</keyword>
<dbReference type="eggNOG" id="COG2730">
    <property type="taxonomic scope" value="Bacteria"/>
</dbReference>
<dbReference type="PROSITE" id="PS00659">
    <property type="entry name" value="GLYCOSYL_HYDROL_F5"/>
    <property type="match status" value="1"/>
</dbReference>
<dbReference type="InterPro" id="IPR017853">
    <property type="entry name" value="GH"/>
</dbReference>
<keyword evidence="5 13" id="KW-0378">Hydrolase</keyword>
<evidence type="ECO:0000256" key="10">
    <source>
        <dbReference type="ARBA" id="ARBA00068340"/>
    </source>
</evidence>
<gene>
    <name evidence="16" type="ordered locus">DSC_02300</name>
</gene>
<evidence type="ECO:0000256" key="1">
    <source>
        <dbReference type="ARBA" id="ARBA00000966"/>
    </source>
</evidence>
<evidence type="ECO:0000256" key="2">
    <source>
        <dbReference type="ARBA" id="ARBA00005641"/>
    </source>
</evidence>
<dbReference type="Pfam" id="PF00150">
    <property type="entry name" value="Cellulase"/>
    <property type="match status" value="1"/>
</dbReference>
<evidence type="ECO:0000256" key="14">
    <source>
        <dbReference type="SAM" id="SignalP"/>
    </source>
</evidence>
<organism evidence="16 17">
    <name type="scientific">Pseudoxanthomonas spadix (strain BD-a59)</name>
    <dbReference type="NCBI Taxonomy" id="1045855"/>
    <lineage>
        <taxon>Bacteria</taxon>
        <taxon>Pseudomonadati</taxon>
        <taxon>Pseudomonadota</taxon>
        <taxon>Gammaproteobacteria</taxon>
        <taxon>Lysobacterales</taxon>
        <taxon>Lysobacteraceae</taxon>
        <taxon>Pseudoxanthomonas</taxon>
    </lineage>
</organism>
<dbReference type="SUPFAM" id="SSF51445">
    <property type="entry name" value="(Trans)glycosidases"/>
    <property type="match status" value="1"/>
</dbReference>
<comment type="catalytic activity">
    <reaction evidence="1">
        <text>Endohydrolysis of (1-&gt;4)-beta-D-glucosidic linkages in cellulose, lichenin and cereal beta-D-glucans.</text>
        <dbReference type="EC" id="3.2.1.4"/>
    </reaction>
</comment>
<evidence type="ECO:0000259" key="15">
    <source>
        <dbReference type="Pfam" id="PF00150"/>
    </source>
</evidence>
<feature type="signal peptide" evidence="14">
    <location>
        <begin position="1"/>
        <end position="26"/>
    </location>
</feature>
<keyword evidence="8 13" id="KW-0326">Glycosidase</keyword>
<evidence type="ECO:0000256" key="6">
    <source>
        <dbReference type="ARBA" id="ARBA00023001"/>
    </source>
</evidence>
<dbReference type="RefSeq" id="WP_014159291.1">
    <property type="nucleotide sequence ID" value="NC_016147.2"/>
</dbReference>